<keyword evidence="5 8" id="KW-0418">Kinase</keyword>
<feature type="domain" description="Aminoglycoside phosphotransferase" evidence="10">
    <location>
        <begin position="27"/>
        <end position="253"/>
    </location>
</feature>
<accession>A0A318JYT4</accession>
<comment type="similarity">
    <text evidence="7 8">Belongs to the pseudomonas-type ThrB family.</text>
</comment>
<dbReference type="PANTHER" id="PTHR21064:SF6">
    <property type="entry name" value="AMINOGLYCOSIDE PHOSPHOTRANSFERASE DOMAIN-CONTAINING PROTEIN"/>
    <property type="match status" value="1"/>
</dbReference>
<dbReference type="PANTHER" id="PTHR21064">
    <property type="entry name" value="AMINOGLYCOSIDE PHOSPHOTRANSFERASE DOMAIN-CONTAINING PROTEIN-RELATED"/>
    <property type="match status" value="1"/>
</dbReference>
<dbReference type="SUPFAM" id="SSF56112">
    <property type="entry name" value="Protein kinase-like (PK-like)"/>
    <property type="match status" value="1"/>
</dbReference>
<evidence type="ECO:0000256" key="8">
    <source>
        <dbReference type="HAMAP-Rule" id="MF_00301"/>
    </source>
</evidence>
<sequence length="312" mass="35137">MSVYTTVSDDMMQGWLSRYALGQLVELKGIAAGVTNTNYFVTTTHGRYVLTIFETLKLEELPYYLTLMSHLARHGVACPAPLADHTDQFASLLAGKPACLVSCLSGADISRPSAIQCRAVGEMLAQMHVASATFPRKMKNPRGPRWWSETATAMYPYMDAADAASLREEVQFQDSHRFDHLPSGVIHADLFKDNVLMDGDKIAGFIDFYYACNDILLYDVAIAFNDWTRLEDGSICPERATALLAGYQSVRPLTAEEIRAWPVMLRAAALRFWTSRLLDLYQPMAGELTYTKDPKVFQRLVEAHRQRSDYWL</sequence>
<dbReference type="CDD" id="cd05153">
    <property type="entry name" value="HomoserineK_II"/>
    <property type="match status" value="1"/>
</dbReference>
<keyword evidence="6 8" id="KW-0067">ATP-binding</keyword>
<comment type="catalytic activity">
    <reaction evidence="8">
        <text>L-homoserine + ATP = O-phospho-L-homoserine + ADP + H(+)</text>
        <dbReference type="Rhea" id="RHEA:13985"/>
        <dbReference type="ChEBI" id="CHEBI:15378"/>
        <dbReference type="ChEBI" id="CHEBI:30616"/>
        <dbReference type="ChEBI" id="CHEBI:57476"/>
        <dbReference type="ChEBI" id="CHEBI:57590"/>
        <dbReference type="ChEBI" id="CHEBI:456216"/>
        <dbReference type="EC" id="2.7.1.39"/>
    </reaction>
</comment>
<keyword evidence="2 8" id="KW-0808">Transferase</keyword>
<dbReference type="Gene3D" id="3.30.200.20">
    <property type="entry name" value="Phosphorylase Kinase, domain 1"/>
    <property type="match status" value="1"/>
</dbReference>
<dbReference type="InterPro" id="IPR005280">
    <property type="entry name" value="Homoserine_kinase_II"/>
</dbReference>
<organism evidence="11 12">
    <name type="scientific">Aquitalea magnusonii</name>
    <dbReference type="NCBI Taxonomy" id="332411"/>
    <lineage>
        <taxon>Bacteria</taxon>
        <taxon>Pseudomonadati</taxon>
        <taxon>Pseudomonadota</taxon>
        <taxon>Betaproteobacteria</taxon>
        <taxon>Neisseriales</taxon>
        <taxon>Chromobacteriaceae</taxon>
        <taxon>Aquitalea</taxon>
    </lineage>
</organism>
<evidence type="ECO:0000256" key="5">
    <source>
        <dbReference type="ARBA" id="ARBA00022777"/>
    </source>
</evidence>
<protein>
    <recommendedName>
        <fullName evidence="8 9">Homoserine kinase</fullName>
        <shortName evidence="8">HK</shortName>
        <shortName evidence="8">HSK</shortName>
        <ecNumber evidence="8 9">2.7.1.39</ecNumber>
    </recommendedName>
</protein>
<evidence type="ECO:0000256" key="9">
    <source>
        <dbReference type="NCBIfam" id="TIGR00938"/>
    </source>
</evidence>
<dbReference type="EC" id="2.7.1.39" evidence="8 9"/>
<keyword evidence="12" id="KW-1185">Reference proteome</keyword>
<dbReference type="Proteomes" id="UP000248395">
    <property type="component" value="Unassembled WGS sequence"/>
</dbReference>
<keyword evidence="3 8" id="KW-0791">Threonine biosynthesis</keyword>
<evidence type="ECO:0000256" key="3">
    <source>
        <dbReference type="ARBA" id="ARBA00022697"/>
    </source>
</evidence>
<dbReference type="Gene3D" id="3.90.1200.10">
    <property type="match status" value="1"/>
</dbReference>
<dbReference type="GO" id="GO:0009088">
    <property type="term" value="P:threonine biosynthetic process"/>
    <property type="evidence" value="ECO:0007669"/>
    <property type="project" value="UniProtKB-UniRule"/>
</dbReference>
<dbReference type="InterPro" id="IPR050249">
    <property type="entry name" value="Pseudomonas-type_ThrB"/>
</dbReference>
<proteinExistence type="inferred from homology"/>
<dbReference type="NCBIfam" id="TIGR00938">
    <property type="entry name" value="thrB_alt"/>
    <property type="match status" value="1"/>
</dbReference>
<keyword evidence="1 8" id="KW-0028">Amino-acid biosynthesis</keyword>
<reference evidence="11 12" key="1">
    <citation type="submission" date="2018-05" db="EMBL/GenBank/DDBJ databases">
        <title>Genomic Encyclopedia of Type Strains, Phase IV (KMG-IV): sequencing the most valuable type-strain genomes for metagenomic binning, comparative biology and taxonomic classification.</title>
        <authorList>
            <person name="Goeker M."/>
        </authorList>
    </citation>
    <scope>NUCLEOTIDE SEQUENCE [LARGE SCALE GENOMIC DNA]</scope>
    <source>
        <strain evidence="11 12">DSM 25134</strain>
    </source>
</reference>
<evidence type="ECO:0000256" key="1">
    <source>
        <dbReference type="ARBA" id="ARBA00022605"/>
    </source>
</evidence>
<evidence type="ECO:0000256" key="2">
    <source>
        <dbReference type="ARBA" id="ARBA00022679"/>
    </source>
</evidence>
<dbReference type="HAMAP" id="MF_00301">
    <property type="entry name" value="Homoser_kinase_2"/>
    <property type="match status" value="1"/>
</dbReference>
<keyword evidence="4 8" id="KW-0547">Nucleotide-binding</keyword>
<gene>
    <name evidence="8" type="primary">thrB</name>
    <name evidence="11" type="ORF">DFR38_110112</name>
</gene>
<dbReference type="GO" id="GO:0005524">
    <property type="term" value="F:ATP binding"/>
    <property type="evidence" value="ECO:0007669"/>
    <property type="project" value="UniProtKB-KW"/>
</dbReference>
<name>A0A318JYT4_9NEIS</name>
<evidence type="ECO:0000259" key="10">
    <source>
        <dbReference type="Pfam" id="PF01636"/>
    </source>
</evidence>
<dbReference type="InterPro" id="IPR011009">
    <property type="entry name" value="Kinase-like_dom_sf"/>
</dbReference>
<evidence type="ECO:0000256" key="4">
    <source>
        <dbReference type="ARBA" id="ARBA00022741"/>
    </source>
</evidence>
<dbReference type="GO" id="GO:0004413">
    <property type="term" value="F:homoserine kinase activity"/>
    <property type="evidence" value="ECO:0007669"/>
    <property type="project" value="UniProtKB-UniRule"/>
</dbReference>
<dbReference type="OrthoDB" id="9777460at2"/>
<evidence type="ECO:0000313" key="12">
    <source>
        <dbReference type="Proteomes" id="UP000248395"/>
    </source>
</evidence>
<comment type="pathway">
    <text evidence="8">Amino-acid biosynthesis; L-threonine biosynthesis; L-threonine from L-aspartate: step 4/5.</text>
</comment>
<dbReference type="UniPathway" id="UPA00050">
    <property type="reaction ID" value="UER00064"/>
</dbReference>
<dbReference type="EMBL" id="QJKC01000010">
    <property type="protein sequence ID" value="PXX46014.1"/>
    <property type="molecule type" value="Genomic_DNA"/>
</dbReference>
<dbReference type="Pfam" id="PF01636">
    <property type="entry name" value="APH"/>
    <property type="match status" value="1"/>
</dbReference>
<evidence type="ECO:0000256" key="6">
    <source>
        <dbReference type="ARBA" id="ARBA00022840"/>
    </source>
</evidence>
<dbReference type="InterPro" id="IPR002575">
    <property type="entry name" value="Aminoglycoside_PTrfase"/>
</dbReference>
<dbReference type="RefSeq" id="WP_059285724.1">
    <property type="nucleotide sequence ID" value="NZ_LNQU01000038.1"/>
</dbReference>
<dbReference type="AlphaFoldDB" id="A0A318JYT4"/>
<evidence type="ECO:0000313" key="11">
    <source>
        <dbReference type="EMBL" id="PXX46014.1"/>
    </source>
</evidence>
<evidence type="ECO:0000256" key="7">
    <source>
        <dbReference type="ARBA" id="ARBA00038240"/>
    </source>
</evidence>
<comment type="caution">
    <text evidence="11">The sequence shown here is derived from an EMBL/GenBank/DDBJ whole genome shotgun (WGS) entry which is preliminary data.</text>
</comment>
<dbReference type="NCBIfam" id="NF003558">
    <property type="entry name" value="PRK05231.1"/>
    <property type="match status" value="1"/>
</dbReference>